<evidence type="ECO:0000256" key="21">
    <source>
        <dbReference type="ARBA" id="ARBA00049379"/>
    </source>
</evidence>
<evidence type="ECO:0000256" key="22">
    <source>
        <dbReference type="ARBA" id="ARBA00049516"/>
    </source>
</evidence>
<evidence type="ECO:0000313" key="27">
    <source>
        <dbReference type="Proteomes" id="UP000782854"/>
    </source>
</evidence>
<dbReference type="GO" id="GO:0042176">
    <property type="term" value="P:regulation of protein catabolic process"/>
    <property type="evidence" value="ECO:0007669"/>
    <property type="project" value="UniProtKB-ARBA"/>
</dbReference>
<comment type="catalytic activity">
    <reaction evidence="11">
        <text>beta-D-xylosyl-(1&lt;-&gt;1')-N-(9Z-octadecenoyl)-sphing-4-enine + cholesterol = cholesteryl 3-beta-D-xyloside + N-(9Z-octadecenoyl)-sphing-4-enine</text>
        <dbReference type="Rhea" id="RHEA:70251"/>
        <dbReference type="ChEBI" id="CHEBI:16113"/>
        <dbReference type="ChEBI" id="CHEBI:77996"/>
        <dbReference type="ChEBI" id="CHEBI:189067"/>
        <dbReference type="ChEBI" id="CHEBI:189081"/>
    </reaction>
    <physiologicalReaction direction="left-to-right" evidence="11">
        <dbReference type="Rhea" id="RHEA:70252"/>
    </physiologicalReaction>
</comment>
<keyword evidence="27" id="KW-1185">Reference proteome</keyword>
<comment type="catalytic activity">
    <reaction evidence="17">
        <text>a beta-D-galactosyl-(1&lt;-&gt;1')-N-acylsphing-4-enine + cholesterol = cholesteryl 3-beta-D-galactoside + an N-acylsphing-4-enine</text>
        <dbReference type="Rhea" id="RHEA:70235"/>
        <dbReference type="ChEBI" id="CHEBI:16113"/>
        <dbReference type="ChEBI" id="CHEBI:18390"/>
        <dbReference type="ChEBI" id="CHEBI:52639"/>
        <dbReference type="ChEBI" id="CHEBI:189066"/>
    </reaction>
    <physiologicalReaction direction="left-to-right" evidence="17">
        <dbReference type="Rhea" id="RHEA:70236"/>
    </physiologicalReaction>
    <physiologicalReaction direction="right-to-left" evidence="17">
        <dbReference type="Rhea" id="RHEA:70237"/>
    </physiologicalReaction>
</comment>
<dbReference type="PANTHER" id="PTHR11069">
    <property type="entry name" value="GLUCOSYLCERAMIDASE"/>
    <property type="match status" value="1"/>
</dbReference>
<comment type="subcellular location">
    <subcellularLocation>
        <location evidence="2">Lysosome membrane</location>
        <topology evidence="2">Peripheral membrane protein</topology>
        <orientation evidence="2">Lumenal side</orientation>
    </subcellularLocation>
</comment>
<dbReference type="UniPathway" id="UPA00296"/>
<keyword evidence="10 23" id="KW-0443">Lipid metabolism</keyword>
<dbReference type="OrthoDB" id="2160638at2759"/>
<accession>A0A8J4N5V3</accession>
<evidence type="ECO:0000256" key="4">
    <source>
        <dbReference type="ARBA" id="ARBA00004991"/>
    </source>
</evidence>
<evidence type="ECO:0000256" key="8">
    <source>
        <dbReference type="ARBA" id="ARBA00022801"/>
    </source>
</evidence>
<evidence type="ECO:0000256" key="14">
    <source>
        <dbReference type="ARBA" id="ARBA00033703"/>
    </source>
</evidence>
<evidence type="ECO:0000256" key="23">
    <source>
        <dbReference type="RuleBase" id="RU361188"/>
    </source>
</evidence>
<dbReference type="Gene3D" id="3.20.20.80">
    <property type="entry name" value="Glycosidases"/>
    <property type="match status" value="1"/>
</dbReference>
<evidence type="ECO:0000256" key="1">
    <source>
        <dbReference type="ARBA" id="ARBA00001013"/>
    </source>
</evidence>
<sequence>MVCVCNATYCDTLDPVVLPALGTYVKYESSKAGKRLERSEGSFQRSLHAPGLLLTLNVSTMYQHVKGFGGSLSDAAALNILGLSRPAQDNLLRSYFSESGIEYNLIRLPMACSDFSVRPYSYDDVPHDYELKHFRLAEEDLKMKIPLLHRASAMSRRPLSLYASPWTSPAWMKSNGDVRGKGMLKGQAGDKYHKTWANYFIKFLDEYAKHNVTFWAVTAQNEPLAALLTPPQFPTIAFTAAQQRDFVVHDLGPALARSPHNTRLIILDDQRIHLPHWAKVVLGNATAAHYVAGMGVHWYLDGIVPASCSLEATHKLFPDHFLLYTEACSGFITLRFSVSLGCWERGDRYSHSILMVRPPRHCLPRAGGPAQPCLAPSPPAQVLNHFVAGWTDWNLALDLEGGPNWVKNYVDSPVIVDTSEGIFYKQPMFYHMGHFSKFIPEGSQRVGLVASKESKKVDLEYTAFLRPDGAVVVVVLNR</sequence>
<evidence type="ECO:0000256" key="12">
    <source>
        <dbReference type="ARBA" id="ARBA00033646"/>
    </source>
</evidence>
<evidence type="ECO:0000256" key="7">
    <source>
        <dbReference type="ARBA" id="ARBA00022729"/>
    </source>
</evidence>
<evidence type="ECO:0000313" key="26">
    <source>
        <dbReference type="EMBL" id="KAF1516906.1"/>
    </source>
</evidence>
<dbReference type="GO" id="GO:0030163">
    <property type="term" value="P:protein catabolic process"/>
    <property type="evidence" value="ECO:0007669"/>
    <property type="project" value="UniProtKB-ARBA"/>
</dbReference>
<dbReference type="GO" id="GO:0007040">
    <property type="term" value="P:lysosome organization"/>
    <property type="evidence" value="ECO:0007669"/>
    <property type="project" value="UniProtKB-ARBA"/>
</dbReference>
<dbReference type="Proteomes" id="UP000782854">
    <property type="component" value="Unassembled WGS sequence"/>
</dbReference>
<evidence type="ECO:0000256" key="20">
    <source>
        <dbReference type="ARBA" id="ARBA00048880"/>
    </source>
</evidence>
<dbReference type="Pfam" id="PF02055">
    <property type="entry name" value="Glyco_hydro_30"/>
    <property type="match status" value="2"/>
</dbReference>
<dbReference type="GO" id="GO:0008203">
    <property type="term" value="P:cholesterol metabolic process"/>
    <property type="evidence" value="ECO:0007669"/>
    <property type="project" value="UniProtKB-UniPathway"/>
</dbReference>
<dbReference type="Pfam" id="PF17189">
    <property type="entry name" value="Glyco_hydro_30C"/>
    <property type="match status" value="1"/>
</dbReference>
<dbReference type="SUPFAM" id="SSF51011">
    <property type="entry name" value="Glycosyl hydrolase domain"/>
    <property type="match status" value="1"/>
</dbReference>
<dbReference type="GO" id="GO:0010605">
    <property type="term" value="P:negative regulation of macromolecule metabolic process"/>
    <property type="evidence" value="ECO:0007669"/>
    <property type="project" value="UniProtKB-ARBA"/>
</dbReference>
<dbReference type="InterPro" id="IPR017853">
    <property type="entry name" value="GH"/>
</dbReference>
<evidence type="ECO:0000256" key="10">
    <source>
        <dbReference type="ARBA" id="ARBA00023098"/>
    </source>
</evidence>
<dbReference type="InterPro" id="IPR033452">
    <property type="entry name" value="GH30_C"/>
</dbReference>
<protein>
    <recommendedName>
        <fullName evidence="23">Glucosylceramidase</fullName>
        <ecNumber evidence="23">3.2.1.45</ecNumber>
    </recommendedName>
</protein>
<organism evidence="26 27">
    <name type="scientific">Eudyptula minor</name>
    <name type="common">Little blue penguin</name>
    <name type="synonym">Aptenodytes minor</name>
    <dbReference type="NCBI Taxonomy" id="37083"/>
    <lineage>
        <taxon>Eukaryota</taxon>
        <taxon>Metazoa</taxon>
        <taxon>Chordata</taxon>
        <taxon>Craniata</taxon>
        <taxon>Vertebrata</taxon>
        <taxon>Euteleostomi</taxon>
        <taxon>Archelosauria</taxon>
        <taxon>Archosauria</taxon>
        <taxon>Dinosauria</taxon>
        <taxon>Saurischia</taxon>
        <taxon>Theropoda</taxon>
        <taxon>Coelurosauria</taxon>
        <taxon>Aves</taxon>
        <taxon>Neognathae</taxon>
        <taxon>Neoaves</taxon>
        <taxon>Aequornithes</taxon>
        <taxon>Sphenisciformes</taxon>
        <taxon>Spheniscidae</taxon>
        <taxon>Eudyptula</taxon>
    </lineage>
</organism>
<feature type="non-terminal residue" evidence="26">
    <location>
        <position position="1"/>
    </location>
</feature>
<evidence type="ECO:0000256" key="15">
    <source>
        <dbReference type="ARBA" id="ARBA00048055"/>
    </source>
</evidence>
<feature type="domain" description="Glycosyl hydrolase family 30 beta sandwich" evidence="25">
    <location>
        <begin position="442"/>
        <end position="478"/>
    </location>
</feature>
<reference evidence="26" key="1">
    <citation type="journal article" date="2019" name="Gigascience">
        <title>High-coverage genomes to elucidate the evolution of penguins.</title>
        <authorList>
            <person name="Pan H."/>
            <person name="Cole T.L."/>
            <person name="Bi X."/>
            <person name="Fang M."/>
            <person name="Zhou C."/>
            <person name="Yang Z."/>
            <person name="Ksepka D.T."/>
            <person name="Hart T."/>
            <person name="Bouzat J.L."/>
            <person name="Argilla L.S."/>
            <person name="Bertelsen M.F."/>
            <person name="Boersma P.D."/>
            <person name="Bost C.A."/>
            <person name="Cherel Y."/>
            <person name="Dann P."/>
            <person name="Fiddaman S.R."/>
            <person name="Howard P."/>
            <person name="Labuschagne K."/>
            <person name="Mattern T."/>
            <person name="Miller G."/>
            <person name="Parker P."/>
            <person name="Phillips R.A."/>
            <person name="Quillfeldt P."/>
            <person name="Ryan P.G."/>
            <person name="Taylor H."/>
            <person name="Thompson D.R."/>
            <person name="Young M.J."/>
            <person name="Ellegaard M.R."/>
            <person name="Gilbert M.T.P."/>
            <person name="Sinding M.S."/>
            <person name="Pacheco G."/>
            <person name="Shepherd L.D."/>
            <person name="Tennyson A.J.D."/>
            <person name="Grosser S."/>
            <person name="Kay E."/>
            <person name="Nupen L.J."/>
            <person name="Ellenberg U."/>
            <person name="Houston D.M."/>
            <person name="Reeve A.H."/>
            <person name="Johnson K."/>
            <person name="Masello J.F."/>
            <person name="Stracke T."/>
            <person name="McKinlay B."/>
            <person name="Borboroglu P.G."/>
            <person name="Zhang D.X."/>
            <person name="Zhang G."/>
        </authorList>
    </citation>
    <scope>NUCLEOTIDE SEQUENCE</scope>
    <source>
        <strain evidence="26">Gonzo</strain>
    </source>
</reference>
<dbReference type="PANTHER" id="PTHR11069:SF23">
    <property type="entry name" value="LYSOSOMAL ACID GLUCOSYLCERAMIDASE"/>
    <property type="match status" value="1"/>
</dbReference>
<dbReference type="GO" id="GO:0042391">
    <property type="term" value="P:regulation of membrane potential"/>
    <property type="evidence" value="ECO:0007669"/>
    <property type="project" value="UniProtKB-ARBA"/>
</dbReference>
<dbReference type="EMBL" id="VULC01016239">
    <property type="protein sequence ID" value="KAF1516906.1"/>
    <property type="molecule type" value="Genomic_DNA"/>
</dbReference>
<dbReference type="GO" id="GO:0004348">
    <property type="term" value="F:glucosylceramidase activity"/>
    <property type="evidence" value="ECO:0007669"/>
    <property type="project" value="UniProtKB-EC"/>
</dbReference>
<comment type="catalytic activity">
    <reaction evidence="16">
        <text>beta-D-glucosyl-(1&lt;-&gt;1)-N-octadecanoylsphing-4-enine + cholesterol = cholesteryl 3-beta-D-glucoside + N-octadecanoylsphing-4-enine</text>
        <dbReference type="Rhea" id="RHEA:70311"/>
        <dbReference type="ChEBI" id="CHEBI:16113"/>
        <dbReference type="ChEBI" id="CHEBI:17495"/>
        <dbReference type="ChEBI" id="CHEBI:72961"/>
        <dbReference type="ChEBI" id="CHEBI:84719"/>
    </reaction>
    <physiologicalReaction direction="left-to-right" evidence="16">
        <dbReference type="Rhea" id="RHEA:70312"/>
    </physiologicalReaction>
    <physiologicalReaction direction="right-to-left" evidence="16">
        <dbReference type="Rhea" id="RHEA:70313"/>
    </physiologicalReaction>
</comment>
<comment type="pathway">
    <text evidence="4">Sphingolipid metabolism.</text>
</comment>
<keyword evidence="8 23" id="KW-0378">Hydrolase</keyword>
<comment type="pathway">
    <text evidence="3">Steroid metabolism; cholesterol metabolism.</text>
</comment>
<dbReference type="InterPro" id="IPR001139">
    <property type="entry name" value="Glyco_hydro_30"/>
</dbReference>
<dbReference type="AlphaFoldDB" id="A0A8J4N5V3"/>
<evidence type="ECO:0000256" key="16">
    <source>
        <dbReference type="ARBA" id="ARBA00048111"/>
    </source>
</evidence>
<evidence type="ECO:0000259" key="25">
    <source>
        <dbReference type="Pfam" id="PF17189"/>
    </source>
</evidence>
<comment type="catalytic activity">
    <reaction evidence="15">
        <text>a beta-D-glucosyl-(1&lt;-&gt;1')-N-acylsphing-4-enine + cholesterol = cholesteryl 3-beta-D-glucoside + an N-acylsphing-4-enine</text>
        <dbReference type="Rhea" id="RHEA:58264"/>
        <dbReference type="ChEBI" id="CHEBI:16113"/>
        <dbReference type="ChEBI" id="CHEBI:17495"/>
        <dbReference type="ChEBI" id="CHEBI:22801"/>
        <dbReference type="ChEBI" id="CHEBI:52639"/>
    </reaction>
    <physiologicalReaction direction="left-to-right" evidence="15">
        <dbReference type="Rhea" id="RHEA:58265"/>
    </physiologicalReaction>
    <physiologicalReaction direction="right-to-left" evidence="15">
        <dbReference type="Rhea" id="RHEA:58266"/>
    </physiologicalReaction>
</comment>
<evidence type="ECO:0000256" key="11">
    <source>
        <dbReference type="ARBA" id="ARBA00033633"/>
    </source>
</evidence>
<proteinExistence type="inferred from homology"/>
<comment type="similarity">
    <text evidence="6 23">Belongs to the glycosyl hydrolase 30 family.</text>
</comment>
<comment type="catalytic activity">
    <reaction evidence="19">
        <text>a beta-D-xylosyl-(1&lt;-&gt;1')-N-acylsphing-4-enine + cholesterol = cholesteryl 3-beta-D-xyloside + an N-acylsphing-4-enine</text>
        <dbReference type="Rhea" id="RHEA:70239"/>
        <dbReference type="ChEBI" id="CHEBI:16113"/>
        <dbReference type="ChEBI" id="CHEBI:52639"/>
        <dbReference type="ChEBI" id="CHEBI:189067"/>
        <dbReference type="ChEBI" id="CHEBI:189068"/>
    </reaction>
    <physiologicalReaction direction="left-to-right" evidence="19">
        <dbReference type="Rhea" id="RHEA:70240"/>
    </physiologicalReaction>
</comment>
<name>A0A8J4N5V3_EUDMI</name>
<comment type="catalytic activity">
    <reaction evidence="18">
        <text>beta-D-glucosyl-N-dodecanoylsphing-4-enine + cholesterol = N-dodecanoylsphing-4-enine + cholesteryl 3-beta-D-glucoside</text>
        <dbReference type="Rhea" id="RHEA:70307"/>
        <dbReference type="ChEBI" id="CHEBI:16113"/>
        <dbReference type="ChEBI" id="CHEBI:17495"/>
        <dbReference type="ChEBI" id="CHEBI:72956"/>
        <dbReference type="ChEBI" id="CHEBI:76297"/>
    </reaction>
    <physiologicalReaction direction="left-to-right" evidence="18">
        <dbReference type="Rhea" id="RHEA:70308"/>
    </physiologicalReaction>
    <physiologicalReaction direction="right-to-left" evidence="18">
        <dbReference type="Rhea" id="RHEA:70309"/>
    </physiologicalReaction>
</comment>
<evidence type="ECO:0000256" key="3">
    <source>
        <dbReference type="ARBA" id="ARBA00004731"/>
    </source>
</evidence>
<dbReference type="SUPFAM" id="SSF51445">
    <property type="entry name" value="(Trans)glycosidases"/>
    <property type="match status" value="1"/>
</dbReference>
<comment type="catalytic activity">
    <reaction evidence="20">
        <text>beta-D-glucosyl-(1&lt;-&gt;1')-N-(15Z-tetracosenoyl)-sphing-4-enine + cholesterol = N-(15Z-tetracosenoyl)-sphing-4-enine + cholesteryl 3-beta-D-glucoside</text>
        <dbReference type="Rhea" id="RHEA:70315"/>
        <dbReference type="ChEBI" id="CHEBI:16113"/>
        <dbReference type="ChEBI" id="CHEBI:17495"/>
        <dbReference type="ChEBI" id="CHEBI:74450"/>
        <dbReference type="ChEBI" id="CHEBI:76302"/>
    </reaction>
    <physiologicalReaction direction="left-to-right" evidence="20">
        <dbReference type="Rhea" id="RHEA:70316"/>
    </physiologicalReaction>
    <physiologicalReaction direction="right-to-left" evidence="20">
        <dbReference type="Rhea" id="RHEA:70317"/>
    </physiologicalReaction>
</comment>
<feature type="non-terminal residue" evidence="26">
    <location>
        <position position="478"/>
    </location>
</feature>
<comment type="caution">
    <text evidence="26">The sequence shown here is derived from an EMBL/GenBank/DDBJ whole genome shotgun (WGS) entry which is preliminary data.</text>
</comment>
<evidence type="ECO:0000256" key="5">
    <source>
        <dbReference type="ARBA" id="ARBA00005189"/>
    </source>
</evidence>
<comment type="catalytic activity">
    <reaction evidence="13">
        <text>a beta-D-galactosyl-(1&lt;-&gt;1')-N-acylsphing-4-enine + H2O = an N-acylsphing-4-enine + D-galactose</text>
        <dbReference type="Rhea" id="RHEA:14297"/>
        <dbReference type="ChEBI" id="CHEBI:4139"/>
        <dbReference type="ChEBI" id="CHEBI:15377"/>
        <dbReference type="ChEBI" id="CHEBI:18390"/>
        <dbReference type="ChEBI" id="CHEBI:52639"/>
        <dbReference type="EC" id="3.2.1.46"/>
    </reaction>
    <physiologicalReaction direction="left-to-right" evidence="13">
        <dbReference type="Rhea" id="RHEA:14298"/>
    </physiologicalReaction>
</comment>
<comment type="pathway">
    <text evidence="5">Lipid metabolism.</text>
</comment>
<dbReference type="GO" id="GO:0046527">
    <property type="term" value="F:glucosyltransferase activity"/>
    <property type="evidence" value="ECO:0007669"/>
    <property type="project" value="UniProtKB-ARBA"/>
</dbReference>
<dbReference type="GO" id="GO:0005102">
    <property type="term" value="F:signaling receptor binding"/>
    <property type="evidence" value="ECO:0007669"/>
    <property type="project" value="UniProtKB-ARBA"/>
</dbReference>
<dbReference type="GO" id="GO:0032006">
    <property type="term" value="P:regulation of TOR signaling"/>
    <property type="evidence" value="ECO:0007669"/>
    <property type="project" value="UniProtKB-ARBA"/>
</dbReference>
<dbReference type="InterPro" id="IPR033453">
    <property type="entry name" value="Glyco_hydro_30_TIM-barrel"/>
</dbReference>
<dbReference type="GO" id="GO:0008422">
    <property type="term" value="F:beta-glucosidase activity"/>
    <property type="evidence" value="ECO:0007669"/>
    <property type="project" value="UniProtKB-ARBA"/>
</dbReference>
<evidence type="ECO:0000256" key="13">
    <source>
        <dbReference type="ARBA" id="ARBA00033698"/>
    </source>
</evidence>
<keyword evidence="23" id="KW-0326">Glycosidase</keyword>
<comment type="catalytic activity">
    <reaction evidence="1">
        <text>a beta-D-glucosyl-(1&lt;-&gt;1')-N-acylsphing-4-enine + H2O = an N-acylsphing-4-enine + D-glucose</text>
        <dbReference type="Rhea" id="RHEA:13269"/>
        <dbReference type="ChEBI" id="CHEBI:4167"/>
        <dbReference type="ChEBI" id="CHEBI:15377"/>
        <dbReference type="ChEBI" id="CHEBI:22801"/>
        <dbReference type="ChEBI" id="CHEBI:52639"/>
        <dbReference type="EC" id="3.2.1.45"/>
    </reaction>
    <physiologicalReaction direction="left-to-right" evidence="1">
        <dbReference type="Rhea" id="RHEA:13270"/>
    </physiologicalReaction>
</comment>
<comment type="catalytic activity">
    <reaction evidence="12">
        <text>cholesteryl 3-beta-D-glucoside + H2O = cholesterol + D-glucose</text>
        <dbReference type="Rhea" id="RHEA:11956"/>
        <dbReference type="ChEBI" id="CHEBI:4167"/>
        <dbReference type="ChEBI" id="CHEBI:15377"/>
        <dbReference type="ChEBI" id="CHEBI:16113"/>
        <dbReference type="ChEBI" id="CHEBI:17495"/>
    </reaction>
    <physiologicalReaction direction="left-to-right" evidence="12">
        <dbReference type="Rhea" id="RHEA:11957"/>
    </physiologicalReaction>
</comment>
<dbReference type="GO" id="GO:0006914">
    <property type="term" value="P:autophagy"/>
    <property type="evidence" value="ECO:0007669"/>
    <property type="project" value="UniProtKB-ARBA"/>
</dbReference>
<comment type="catalytic activity">
    <reaction evidence="21">
        <text>beta-D-glucosyl-N-octanoylsphing-4E-enine + cholesterol = N-octanoylsphing-4-enine + cholesteryl 3-beta-D-glucoside</text>
        <dbReference type="Rhea" id="RHEA:70303"/>
        <dbReference type="ChEBI" id="CHEBI:16113"/>
        <dbReference type="ChEBI" id="CHEBI:17495"/>
        <dbReference type="ChEBI" id="CHEBI:45815"/>
        <dbReference type="ChEBI" id="CHEBI:65222"/>
    </reaction>
    <physiologicalReaction direction="left-to-right" evidence="21">
        <dbReference type="Rhea" id="RHEA:70304"/>
    </physiologicalReaction>
    <physiologicalReaction direction="right-to-left" evidence="21">
        <dbReference type="Rhea" id="RHEA:70305"/>
    </physiologicalReaction>
</comment>
<evidence type="ECO:0000256" key="18">
    <source>
        <dbReference type="ARBA" id="ARBA00048698"/>
    </source>
</evidence>
<dbReference type="FunFam" id="3.20.20.80:FF:000030">
    <property type="entry name" value="Lysosomal acid glucosylceramidase"/>
    <property type="match status" value="1"/>
</dbReference>
<dbReference type="GO" id="GO:0005765">
    <property type="term" value="C:lysosomal membrane"/>
    <property type="evidence" value="ECO:0007669"/>
    <property type="project" value="UniProtKB-SubCell"/>
</dbReference>
<comment type="catalytic activity">
    <reaction evidence="14">
        <text>1-(beta-D-galactosyl)-N-dodecanoylsphing-4-enine + cholesterol = cholesteryl 3-beta-D-galactoside + N-dodecanoylsphing-4-enine</text>
        <dbReference type="Rhea" id="RHEA:70255"/>
        <dbReference type="ChEBI" id="CHEBI:16113"/>
        <dbReference type="ChEBI" id="CHEBI:72956"/>
        <dbReference type="ChEBI" id="CHEBI:73432"/>
        <dbReference type="ChEBI" id="CHEBI:189066"/>
    </reaction>
    <physiologicalReaction direction="left-to-right" evidence="14">
        <dbReference type="Rhea" id="RHEA:70256"/>
    </physiologicalReaction>
    <physiologicalReaction direction="right-to-left" evidence="14">
        <dbReference type="Rhea" id="RHEA:70257"/>
    </physiologicalReaction>
</comment>
<evidence type="ECO:0000259" key="24">
    <source>
        <dbReference type="Pfam" id="PF02055"/>
    </source>
</evidence>
<comment type="catalytic activity">
    <reaction evidence="22">
        <text>beta-D-glucosyl-N-(9Z-octadecenoyl)-sphing-4E-enine + cholesterol = N-(9Z-octadecenoyl)-sphing-4-enine + cholesteryl 3-beta-D-glucoside</text>
        <dbReference type="Rhea" id="RHEA:58324"/>
        <dbReference type="ChEBI" id="CHEBI:16113"/>
        <dbReference type="ChEBI" id="CHEBI:17495"/>
        <dbReference type="ChEBI" id="CHEBI:77996"/>
        <dbReference type="ChEBI" id="CHEBI:139140"/>
    </reaction>
    <physiologicalReaction direction="left-to-right" evidence="22">
        <dbReference type="Rhea" id="RHEA:58325"/>
    </physiologicalReaction>
    <physiologicalReaction direction="right-to-left" evidence="22">
        <dbReference type="Rhea" id="RHEA:58326"/>
    </physiologicalReaction>
</comment>
<evidence type="ECO:0000256" key="9">
    <source>
        <dbReference type="ARBA" id="ARBA00022919"/>
    </source>
</evidence>
<feature type="domain" description="Glycosyl hydrolase family 30 TIM-barrel" evidence="24">
    <location>
        <begin position="65"/>
        <end position="354"/>
    </location>
</feature>
<dbReference type="EC" id="3.2.1.45" evidence="23"/>
<dbReference type="PRINTS" id="PR00843">
    <property type="entry name" value="GLHYDRLASE30"/>
</dbReference>
<keyword evidence="7" id="KW-0732">Signal</keyword>
<dbReference type="GO" id="GO:0004336">
    <property type="term" value="F:galactosylceramidase activity"/>
    <property type="evidence" value="ECO:0007669"/>
    <property type="project" value="UniProtKB-EC"/>
</dbReference>
<keyword evidence="9 23" id="KW-0746">Sphingolipid metabolism</keyword>
<dbReference type="GO" id="GO:0006680">
    <property type="term" value="P:glucosylceramide catabolic process"/>
    <property type="evidence" value="ECO:0007669"/>
    <property type="project" value="TreeGrafter"/>
</dbReference>
<feature type="domain" description="Glycosyl hydrolase family 30 TIM-barrel" evidence="24">
    <location>
        <begin position="383"/>
        <end position="439"/>
    </location>
</feature>
<evidence type="ECO:0000256" key="6">
    <source>
        <dbReference type="ARBA" id="ARBA00005382"/>
    </source>
</evidence>
<gene>
    <name evidence="26" type="primary">Gba</name>
    <name evidence="26" type="ORF">FQV19_0017736</name>
</gene>
<evidence type="ECO:0000256" key="17">
    <source>
        <dbReference type="ARBA" id="ARBA00048182"/>
    </source>
</evidence>
<evidence type="ECO:0000256" key="2">
    <source>
        <dbReference type="ARBA" id="ARBA00004207"/>
    </source>
</evidence>
<evidence type="ECO:0000256" key="19">
    <source>
        <dbReference type="ARBA" id="ARBA00048817"/>
    </source>
</evidence>
<dbReference type="GO" id="GO:0016241">
    <property type="term" value="P:regulation of macroautophagy"/>
    <property type="evidence" value="ECO:0007669"/>
    <property type="project" value="UniProtKB-ARBA"/>
</dbReference>